<dbReference type="AlphaFoldDB" id="A0A4Z1L7A0"/>
<accession>A0A4Z1L7A0</accession>
<dbReference type="OrthoDB" id="3523466at2759"/>
<name>A0A4Z1L7A0_9HELO</name>
<feature type="compositionally biased region" description="Polar residues" evidence="1">
    <location>
        <begin position="25"/>
        <end position="35"/>
    </location>
</feature>
<evidence type="ECO:0000256" key="1">
    <source>
        <dbReference type="SAM" id="MobiDB-lite"/>
    </source>
</evidence>
<dbReference type="Proteomes" id="UP000297280">
    <property type="component" value="Unassembled WGS sequence"/>
</dbReference>
<comment type="caution">
    <text evidence="2">The sequence shown here is derived from an EMBL/GenBank/DDBJ whole genome shotgun (WGS) entry which is preliminary data.</text>
</comment>
<feature type="region of interest" description="Disordered" evidence="1">
    <location>
        <begin position="18"/>
        <end position="48"/>
    </location>
</feature>
<protein>
    <submittedName>
        <fullName evidence="2">Uncharacterized protein</fullName>
    </submittedName>
</protein>
<sequence length="187" mass="21576">MSKYHAINYASLPAITSPRSPPKYQLSNPGYSTQMAPPYGQPNPPPSNHLALNDEVRNGSYCSNKPRDNIFYIVFNLCGESRCLELEASEHRPRRKYTLEKSLCNNYDECARCRTVKFQSEKLKRAIDRERFHEILNTQLSKLWIGKGMLFEDGFSDSDNNPPLFDTRRIMRVILGVRSIVLENETE</sequence>
<evidence type="ECO:0000313" key="3">
    <source>
        <dbReference type="Proteomes" id="UP000297280"/>
    </source>
</evidence>
<keyword evidence="3" id="KW-1185">Reference proteome</keyword>
<organism evidence="2 3">
    <name type="scientific">Botrytis porri</name>
    <dbReference type="NCBI Taxonomy" id="87229"/>
    <lineage>
        <taxon>Eukaryota</taxon>
        <taxon>Fungi</taxon>
        <taxon>Dikarya</taxon>
        <taxon>Ascomycota</taxon>
        <taxon>Pezizomycotina</taxon>
        <taxon>Leotiomycetes</taxon>
        <taxon>Helotiales</taxon>
        <taxon>Sclerotiniaceae</taxon>
        <taxon>Botrytis</taxon>
    </lineage>
</organism>
<evidence type="ECO:0000313" key="2">
    <source>
        <dbReference type="EMBL" id="TGO92513.1"/>
    </source>
</evidence>
<dbReference type="EMBL" id="PQXO01000002">
    <property type="protein sequence ID" value="TGO92513.1"/>
    <property type="molecule type" value="Genomic_DNA"/>
</dbReference>
<proteinExistence type="predicted"/>
<gene>
    <name evidence="2" type="ORF">BPOR_0002g00600</name>
</gene>
<reference evidence="2 3" key="1">
    <citation type="submission" date="2017-12" db="EMBL/GenBank/DDBJ databases">
        <title>Comparative genomics of Botrytis spp.</title>
        <authorList>
            <person name="Valero-Jimenez C.A."/>
            <person name="Tapia P."/>
            <person name="Veloso J."/>
            <person name="Silva-Moreno E."/>
            <person name="Staats M."/>
            <person name="Valdes J.H."/>
            <person name="Van Kan J.A.L."/>
        </authorList>
    </citation>
    <scope>NUCLEOTIDE SEQUENCE [LARGE SCALE GENOMIC DNA]</scope>
    <source>
        <strain evidence="2 3">MUCL3349</strain>
    </source>
</reference>